<dbReference type="InterPro" id="IPR001466">
    <property type="entry name" value="Beta-lactam-related"/>
</dbReference>
<dbReference type="PANTHER" id="PTHR43283:SF15">
    <property type="entry name" value="CONSERVED PROTEIN"/>
    <property type="match status" value="1"/>
</dbReference>
<dbReference type="AlphaFoldDB" id="A0A4R2JEC3"/>
<dbReference type="RefSeq" id="WP_132122925.1">
    <property type="nucleotide sequence ID" value="NZ_SLWS01000008.1"/>
</dbReference>
<dbReference type="EMBL" id="SLWS01000008">
    <property type="protein sequence ID" value="TCO55178.1"/>
    <property type="molecule type" value="Genomic_DNA"/>
</dbReference>
<gene>
    <name evidence="2" type="ORF">EV192_108466</name>
</gene>
<protein>
    <submittedName>
        <fullName evidence="2">CubicO group peptidase (Beta-lactamase class C family)</fullName>
    </submittedName>
</protein>
<sequence>MLSLQVAGEWPVDNVAVAVVRRDGEILGTYGDQARPFPLASVTKLLTAYAVLIAVEEGAVELDEPAGPEGSTIRHLLAHSSGLAMQEDRVQAAPGTRRIYSNTGFEVLAEHVQQASGIPFNAYLAEAVFGPLRMADSVLAGSPAYAGTSTCADLSRFAAELLAPKLVSGALFAEATRVAFPGLAGVLPGFGNQKPNDWGLGFSLRDHKSPHWTGTRNSPETFGHFGQSGTFLWVDPVAGISCIALTDKVFGPWAAEVWPVLSDTVLAEVTS</sequence>
<reference evidence="2 3" key="1">
    <citation type="submission" date="2019-03" db="EMBL/GenBank/DDBJ databases">
        <title>Genomic Encyclopedia of Type Strains, Phase IV (KMG-IV): sequencing the most valuable type-strain genomes for metagenomic binning, comparative biology and taxonomic classification.</title>
        <authorList>
            <person name="Goeker M."/>
        </authorList>
    </citation>
    <scope>NUCLEOTIDE SEQUENCE [LARGE SCALE GENOMIC DNA]</scope>
    <source>
        <strain evidence="2 3">DSM 45934</strain>
    </source>
</reference>
<feature type="domain" description="Beta-lactamase-related" evidence="1">
    <location>
        <begin position="15"/>
        <end position="253"/>
    </location>
</feature>
<comment type="caution">
    <text evidence="2">The sequence shown here is derived from an EMBL/GenBank/DDBJ whole genome shotgun (WGS) entry which is preliminary data.</text>
</comment>
<name>A0A4R2JEC3_9PSEU</name>
<accession>A0A4R2JEC3</accession>
<evidence type="ECO:0000313" key="3">
    <source>
        <dbReference type="Proteomes" id="UP000295680"/>
    </source>
</evidence>
<dbReference type="PANTHER" id="PTHR43283">
    <property type="entry name" value="BETA-LACTAMASE-RELATED"/>
    <property type="match status" value="1"/>
</dbReference>
<dbReference type="SUPFAM" id="SSF56601">
    <property type="entry name" value="beta-lactamase/transpeptidase-like"/>
    <property type="match status" value="1"/>
</dbReference>
<dbReference type="Gene3D" id="3.40.710.10">
    <property type="entry name" value="DD-peptidase/beta-lactamase superfamily"/>
    <property type="match status" value="1"/>
</dbReference>
<dbReference type="InterPro" id="IPR050789">
    <property type="entry name" value="Diverse_Enzym_Activities"/>
</dbReference>
<proteinExistence type="predicted"/>
<evidence type="ECO:0000313" key="2">
    <source>
        <dbReference type="EMBL" id="TCO55178.1"/>
    </source>
</evidence>
<organism evidence="2 3">
    <name type="scientific">Actinocrispum wychmicini</name>
    <dbReference type="NCBI Taxonomy" id="1213861"/>
    <lineage>
        <taxon>Bacteria</taxon>
        <taxon>Bacillati</taxon>
        <taxon>Actinomycetota</taxon>
        <taxon>Actinomycetes</taxon>
        <taxon>Pseudonocardiales</taxon>
        <taxon>Pseudonocardiaceae</taxon>
        <taxon>Actinocrispum</taxon>
    </lineage>
</organism>
<dbReference type="InterPro" id="IPR012338">
    <property type="entry name" value="Beta-lactam/transpept-like"/>
</dbReference>
<keyword evidence="3" id="KW-1185">Reference proteome</keyword>
<evidence type="ECO:0000259" key="1">
    <source>
        <dbReference type="Pfam" id="PF00144"/>
    </source>
</evidence>
<dbReference type="OrthoDB" id="3336932at2"/>
<dbReference type="Proteomes" id="UP000295680">
    <property type="component" value="Unassembled WGS sequence"/>
</dbReference>
<dbReference type="Pfam" id="PF00144">
    <property type="entry name" value="Beta-lactamase"/>
    <property type="match status" value="1"/>
</dbReference>